<dbReference type="SUPFAM" id="SSF48576">
    <property type="entry name" value="Terpenoid synthases"/>
    <property type="match status" value="1"/>
</dbReference>
<sequence length="996" mass="114626">MPHEIETNLLANRLKGQKLVIPDLKPIFSHWPSGQNGCYTRMRDVVRKKVALIFPSAKDQKLVEDADPALLAARWWPTSTWERYQVMTDLTIWFGAWDEYVERLEDPGAAKHFRLATKDFVAQSFGLADEVPMHLPTNRLIRNFEGIAEKIREAYDVEQREELLRHFDQYIDATRIEIELEKSEAVPSLERYWEVRTLTSGMGTLLGIFALQVKLPMHVITSAAYETLWLSTVVINSVVNDLISLRKEMRAGSVLSSVAILFHESNDLDLAVQLSVDYIRQHVELYDRTAGILLCSVSNDAETYEAVSKVIDLFRMVNTGNLEWSEFVPDHVWTIPLEDFWVTGTSATPLAGGWMFEVPGVASRLAYLSISTSFLHWHPWKHLVCAGSLTRRETNATAAPPSPDRITECFPWDYPPELRRCPNLCALLEAQEAKGTMSVSRLPPEILIAILEYCVVNHYNKKNDLLELRTVCRLFDDILKPYGLHTLQVEYTRLDRLSRSRRQPSDGAALERTGMLCRALYLDMMLIRDEGEVEYLGKIFGKIPAMKPFVEGLYDRYCMNEASFTEAEYREHLGNVLEKTPNVEAVRLNLPFQLISKHVHASTMLLGNTFEAFARRPEDSVSLKTLVLENLTDIGIVRLWRNPQDVKNIIDTFAGLEHLLLSVRRHEGERYHTIGFQQRLWEMIGKAGKLKSLCLISLNMDELPFQQVKRTSQRDCTLSDWNFRSIPTIRKPPKSVLPYLASLELRRVDIQPCGFLSLFKCFGNSLKELILNHVYRVVVKTTYNSHEPEDVEKNLWIGYPNVRPPPNHRWIAMTIRELNIQLRVCRVTNIGYDQYLVGLRPLEWPRYDLYDPTGRGRSLDQRFVEVATGIKQPTMALDSKVEYWPEEAEHTWAYASKARPRKIRRRDWDAVAYLADVGNNNTSCWQKTIDGYFPNINQYTVDELHRFADTACEGMEEVNRLNDAELDLDNADEEVSELPEEVALHPLQPLIDDVDE</sequence>
<dbReference type="Pfam" id="PF19086">
    <property type="entry name" value="Terpene_syn_C_2"/>
    <property type="match status" value="1"/>
</dbReference>
<dbReference type="Gene3D" id="1.10.600.10">
    <property type="entry name" value="Farnesyl Diphosphate Synthase"/>
    <property type="match status" value="1"/>
</dbReference>
<protein>
    <submittedName>
        <fullName evidence="1">F-box domain-containing protein</fullName>
    </submittedName>
</protein>
<accession>A0ABR2XDM1</accession>
<dbReference type="Proteomes" id="UP001465668">
    <property type="component" value="Unassembled WGS sequence"/>
</dbReference>
<evidence type="ECO:0000313" key="1">
    <source>
        <dbReference type="EMBL" id="KAK9771834.1"/>
    </source>
</evidence>
<gene>
    <name evidence="1" type="ORF">SCAR479_11474</name>
</gene>
<keyword evidence="2" id="KW-1185">Reference proteome</keyword>
<name>A0ABR2XDM1_9PEZI</name>
<evidence type="ECO:0000313" key="2">
    <source>
        <dbReference type="Proteomes" id="UP001465668"/>
    </source>
</evidence>
<comment type="caution">
    <text evidence="1">The sequence shown here is derived from an EMBL/GenBank/DDBJ whole genome shotgun (WGS) entry which is preliminary data.</text>
</comment>
<proteinExistence type="predicted"/>
<dbReference type="InterPro" id="IPR008949">
    <property type="entry name" value="Isoprenoid_synthase_dom_sf"/>
</dbReference>
<dbReference type="EMBL" id="JARVKM010000069">
    <property type="protein sequence ID" value="KAK9771834.1"/>
    <property type="molecule type" value="Genomic_DNA"/>
</dbReference>
<organism evidence="1 2">
    <name type="scientific">Seiridium cardinale</name>
    <dbReference type="NCBI Taxonomy" id="138064"/>
    <lineage>
        <taxon>Eukaryota</taxon>
        <taxon>Fungi</taxon>
        <taxon>Dikarya</taxon>
        <taxon>Ascomycota</taxon>
        <taxon>Pezizomycotina</taxon>
        <taxon>Sordariomycetes</taxon>
        <taxon>Xylariomycetidae</taxon>
        <taxon>Amphisphaeriales</taxon>
        <taxon>Sporocadaceae</taxon>
        <taxon>Seiridium</taxon>
    </lineage>
</organism>
<reference evidence="1 2" key="1">
    <citation type="submission" date="2024-02" db="EMBL/GenBank/DDBJ databases">
        <title>First draft genome assembly of two strains of Seiridium cardinale.</title>
        <authorList>
            <person name="Emiliani G."/>
            <person name="Scali E."/>
        </authorList>
    </citation>
    <scope>NUCLEOTIDE SEQUENCE [LARGE SCALE GENOMIC DNA]</scope>
    <source>
        <strain evidence="1 2">BM-138-000479</strain>
    </source>
</reference>